<proteinExistence type="predicted"/>
<name>A0A1I3GPE2_9SPHI</name>
<organism evidence="1 2">
    <name type="scientific">Parapedobacter indicus</name>
    <dbReference type="NCBI Taxonomy" id="1477437"/>
    <lineage>
        <taxon>Bacteria</taxon>
        <taxon>Pseudomonadati</taxon>
        <taxon>Bacteroidota</taxon>
        <taxon>Sphingobacteriia</taxon>
        <taxon>Sphingobacteriales</taxon>
        <taxon>Sphingobacteriaceae</taxon>
        <taxon>Parapedobacter</taxon>
    </lineage>
</organism>
<accession>A0A1I3GPE2</accession>
<keyword evidence="1" id="KW-0560">Oxidoreductase</keyword>
<dbReference type="Pfam" id="PF05721">
    <property type="entry name" value="PhyH"/>
    <property type="match status" value="1"/>
</dbReference>
<gene>
    <name evidence="1" type="ORF">SAMN05444682_10359</name>
</gene>
<dbReference type="SUPFAM" id="SSF51197">
    <property type="entry name" value="Clavaminate synthase-like"/>
    <property type="match status" value="1"/>
</dbReference>
<dbReference type="GO" id="GO:0005506">
    <property type="term" value="F:iron ion binding"/>
    <property type="evidence" value="ECO:0007669"/>
    <property type="project" value="UniProtKB-ARBA"/>
</dbReference>
<keyword evidence="2" id="KW-1185">Reference proteome</keyword>
<reference evidence="1 2" key="1">
    <citation type="submission" date="2016-10" db="EMBL/GenBank/DDBJ databases">
        <authorList>
            <person name="de Groot N.N."/>
        </authorList>
    </citation>
    <scope>NUCLEOTIDE SEQUENCE [LARGE SCALE GENOMIC DNA]</scope>
    <source>
        <strain evidence="1 2">RK1</strain>
    </source>
</reference>
<dbReference type="InterPro" id="IPR008775">
    <property type="entry name" value="Phytyl_CoA_dOase-like"/>
</dbReference>
<evidence type="ECO:0000313" key="1">
    <source>
        <dbReference type="EMBL" id="SFI25367.1"/>
    </source>
</evidence>
<keyword evidence="1" id="KW-0223">Dioxygenase</keyword>
<dbReference type="PANTHER" id="PTHR20883">
    <property type="entry name" value="PHYTANOYL-COA DIOXYGENASE DOMAIN CONTAINING 1"/>
    <property type="match status" value="1"/>
</dbReference>
<dbReference type="AlphaFoldDB" id="A0A1I3GPE2"/>
<protein>
    <submittedName>
        <fullName evidence="1">Ectoine hydroxylase-related dioxygenase, phytanoyl-CoA dioxygenase (PhyH) family</fullName>
    </submittedName>
</protein>
<dbReference type="OrthoDB" id="9814777at2"/>
<sequence>MGSTTLNIEQIEFFNTNGYLVIENLISQDQIKTYRDIYNRFLNGEIETGKNRVDLGVGLGKNTQVENITQIMWPCDFVPELLDMEYHQRALSMSKALFGNDMELDFDMLINKAPGTNTPTPWHQDAAYWITLPDKRAVSCWLALDEATIDNGCMWYVPKSHLQPLRVHRPMSVKGGALVCDADEEEGIPIQIKPGTGIFHHGATLHYSRGNATSSQRRAFIINFRPKAMIDLERQAGFDHGRTGSAAERQVRNEHSK</sequence>
<dbReference type="Gene3D" id="2.60.120.620">
    <property type="entry name" value="q2cbj1_9rhob like domain"/>
    <property type="match status" value="1"/>
</dbReference>
<dbReference type="RefSeq" id="WP_090625869.1">
    <property type="nucleotide sequence ID" value="NZ_FOQO01000003.1"/>
</dbReference>
<dbReference type="STRING" id="1477437.SAMN05444682_10359"/>
<dbReference type="Proteomes" id="UP000198670">
    <property type="component" value="Unassembled WGS sequence"/>
</dbReference>
<dbReference type="PANTHER" id="PTHR20883:SF46">
    <property type="entry name" value="PHYTANOYL-COA HYDROXYLASE"/>
    <property type="match status" value="1"/>
</dbReference>
<dbReference type="EMBL" id="FOQO01000003">
    <property type="protein sequence ID" value="SFI25367.1"/>
    <property type="molecule type" value="Genomic_DNA"/>
</dbReference>
<dbReference type="GO" id="GO:0016706">
    <property type="term" value="F:2-oxoglutarate-dependent dioxygenase activity"/>
    <property type="evidence" value="ECO:0007669"/>
    <property type="project" value="UniProtKB-ARBA"/>
</dbReference>
<evidence type="ECO:0000313" key="2">
    <source>
        <dbReference type="Proteomes" id="UP000198670"/>
    </source>
</evidence>